<keyword evidence="4" id="KW-1185">Reference proteome</keyword>
<dbReference type="EMBL" id="CP013614">
    <property type="protein sequence ID" value="ALS02348.1"/>
    <property type="molecule type" value="Genomic_DNA"/>
</dbReference>
<evidence type="ECO:0000256" key="1">
    <source>
        <dbReference type="SAM" id="Phobius"/>
    </source>
</evidence>
<evidence type="ECO:0000313" key="4">
    <source>
        <dbReference type="Proteomes" id="UP000065511"/>
    </source>
</evidence>
<accession>A0A0S3KDJ5</accession>
<feature type="transmembrane region" description="Helical" evidence="1">
    <location>
        <begin position="7"/>
        <end position="24"/>
    </location>
</feature>
<dbReference type="AlphaFoldDB" id="A0A0S3KDJ5"/>
<dbReference type="Proteomes" id="UP000065511">
    <property type="component" value="Chromosome"/>
</dbReference>
<keyword evidence="1" id="KW-1133">Transmembrane helix</keyword>
<evidence type="ECO:0000313" key="3">
    <source>
        <dbReference type="EMBL" id="OJG91322.1"/>
    </source>
</evidence>
<protein>
    <submittedName>
        <fullName evidence="3">Uncharacterized protein</fullName>
    </submittedName>
</protein>
<reference evidence="3 5" key="1">
    <citation type="submission" date="2014-12" db="EMBL/GenBank/DDBJ databases">
        <title>Draft genome sequences of 29 type strains of Enterococci.</title>
        <authorList>
            <person name="Zhong Z."/>
            <person name="Sun Z."/>
            <person name="Liu W."/>
            <person name="Zhang W."/>
            <person name="Zhang H."/>
        </authorList>
    </citation>
    <scope>NUCLEOTIDE SEQUENCE [LARGE SCALE GENOMIC DNA]</scope>
    <source>
        <strain evidence="3 5">DSM 22801</strain>
    </source>
</reference>
<keyword evidence="1" id="KW-0812">Transmembrane</keyword>
<evidence type="ECO:0000313" key="5">
    <source>
        <dbReference type="Proteomes" id="UP000183039"/>
    </source>
</evidence>
<evidence type="ECO:0000313" key="2">
    <source>
        <dbReference type="EMBL" id="ALS02348.1"/>
    </source>
</evidence>
<organism evidence="3 5">
    <name type="scientific">Enterococcus silesiacus</name>
    <dbReference type="NCBI Taxonomy" id="332949"/>
    <lineage>
        <taxon>Bacteria</taxon>
        <taxon>Bacillati</taxon>
        <taxon>Bacillota</taxon>
        <taxon>Bacilli</taxon>
        <taxon>Lactobacillales</taxon>
        <taxon>Enterococcaceae</taxon>
        <taxon>Enterococcus</taxon>
    </lineage>
</organism>
<dbReference type="Proteomes" id="UP000183039">
    <property type="component" value="Unassembled WGS sequence"/>
</dbReference>
<reference evidence="2 4" key="2">
    <citation type="submission" date="2015-12" db="EMBL/GenBank/DDBJ databases">
        <authorList>
            <person name="Lauer A."/>
            <person name="Humrighouse B."/>
            <person name="Loparev V."/>
            <person name="Shewmaker P.L."/>
            <person name="Whitney A.M."/>
            <person name="McLaughlin R.W."/>
        </authorList>
    </citation>
    <scope>NUCLEOTIDE SEQUENCE [LARGE SCALE GENOMIC DNA]</scope>
    <source>
        <strain evidence="2 4">LMG 23085</strain>
    </source>
</reference>
<keyword evidence="1" id="KW-0472">Membrane</keyword>
<dbReference type="KEGG" id="ess:ATZ33_13420"/>
<name>A0A0S3KDJ5_9ENTE</name>
<proteinExistence type="predicted"/>
<gene>
    <name evidence="2" type="ORF">ATZ33_13420</name>
    <name evidence="3" type="ORF">RV15_GL000778</name>
</gene>
<dbReference type="EMBL" id="JXLC01000015">
    <property type="protein sequence ID" value="OJG91322.1"/>
    <property type="molecule type" value="Genomic_DNA"/>
</dbReference>
<dbReference type="RefSeq" id="WP_071878098.1">
    <property type="nucleotide sequence ID" value="NZ_JXLC01000015.1"/>
</dbReference>
<sequence>MELLSASFYEGLLFKILTISQVFWGNLIKKLDKNSNSSQDQYNAGIWIVVIVGVVIIAAFMAACAVFKMKFTGEFSFIGFAFKIKCG</sequence>
<feature type="transmembrane region" description="Helical" evidence="1">
    <location>
        <begin position="44"/>
        <end position="67"/>
    </location>
</feature>